<reference evidence="1 2" key="1">
    <citation type="journal article" date="2008" name="PLoS Genet.">
        <title>Complete genome sequence of the N2-fixing broad host range endophyte Klebsiella pneumoniae 342 and virulence predictions verified in mice.</title>
        <authorList>
            <person name="Fouts D.E."/>
            <person name="Tyler H.L."/>
            <person name="DeBoy R.T."/>
            <person name="Daugherty S."/>
            <person name="Ren Q."/>
            <person name="Badger J.H."/>
            <person name="Durkin A.S."/>
            <person name="Huot H."/>
            <person name="Shrivastava S."/>
            <person name="Kothari S."/>
            <person name="Dodson R.J."/>
            <person name="Mohamoud Y."/>
            <person name="Khouri H."/>
            <person name="Roesch L.F."/>
            <person name="Krogfelt K.A."/>
            <person name="Struve C."/>
            <person name="Triplett E.W."/>
            <person name="Methe B.A."/>
        </authorList>
    </citation>
    <scope>NUCLEOTIDE SEQUENCE [LARGE SCALE GENOMIC DNA]</scope>
    <source>
        <strain evidence="1 2">342</strain>
    </source>
</reference>
<protein>
    <submittedName>
        <fullName evidence="1">Uncharacterized protein</fullName>
    </submittedName>
</protein>
<accession>B5XNU4</accession>
<dbReference type="HOGENOM" id="CLU_3271463_0_0_6"/>
<organism evidence="1 2">
    <name type="scientific">Klebsiella variicola (strain 342)</name>
    <name type="common">Klebsiella pneumoniae</name>
    <dbReference type="NCBI Taxonomy" id="507522"/>
    <lineage>
        <taxon>Bacteria</taxon>
        <taxon>Pseudomonadati</taxon>
        <taxon>Pseudomonadota</taxon>
        <taxon>Gammaproteobacteria</taxon>
        <taxon>Enterobacterales</taxon>
        <taxon>Enterobacteriaceae</taxon>
        <taxon>Klebsiella/Raoultella group</taxon>
        <taxon>Klebsiella</taxon>
        <taxon>Klebsiella pneumoniae complex</taxon>
    </lineage>
</organism>
<gene>
    <name evidence="1" type="ordered locus">KPK_1461</name>
</gene>
<dbReference type="KEGG" id="kpe:KPK_1461"/>
<dbReference type="Proteomes" id="UP000001734">
    <property type="component" value="Chromosome"/>
</dbReference>
<proteinExistence type="predicted"/>
<evidence type="ECO:0000313" key="2">
    <source>
        <dbReference type="Proteomes" id="UP000001734"/>
    </source>
</evidence>
<dbReference type="EMBL" id="CP000964">
    <property type="protein sequence ID" value="ACI10566.1"/>
    <property type="molecule type" value="Genomic_DNA"/>
</dbReference>
<dbReference type="AlphaFoldDB" id="B5XNU4"/>
<dbReference type="BioCyc" id="KPNE507522:GI0B-1461-MONOMER"/>
<name>B5XNU4_KLEV3</name>
<evidence type="ECO:0000313" key="1">
    <source>
        <dbReference type="EMBL" id="ACI10566.1"/>
    </source>
</evidence>
<sequence length="41" mass="4633">MQNGIKSNVLLSSCPKTEQGMMLIINVEVILRYANDTLTFF</sequence>